<feature type="domain" description="Ig-like" evidence="3">
    <location>
        <begin position="604"/>
        <end position="688"/>
    </location>
</feature>
<keyword evidence="2" id="KW-1133">Transmembrane helix</keyword>
<evidence type="ECO:0000313" key="5">
    <source>
        <dbReference type="Proteomes" id="UP000606274"/>
    </source>
</evidence>
<dbReference type="CDD" id="cd00096">
    <property type="entry name" value="Ig"/>
    <property type="match status" value="2"/>
</dbReference>
<accession>A0A8T0ADP5</accession>
<dbReference type="Gene3D" id="2.60.40.10">
    <property type="entry name" value="Immunoglobulins"/>
    <property type="match status" value="8"/>
</dbReference>
<evidence type="ECO:0000259" key="3">
    <source>
        <dbReference type="PROSITE" id="PS50835"/>
    </source>
</evidence>
<feature type="transmembrane region" description="Helical" evidence="2">
    <location>
        <begin position="546"/>
        <end position="568"/>
    </location>
</feature>
<gene>
    <name evidence="4" type="ORF">HF521_012631</name>
</gene>
<dbReference type="SUPFAM" id="SSF48726">
    <property type="entry name" value="Immunoglobulin"/>
    <property type="match status" value="8"/>
</dbReference>
<feature type="domain" description="Ig-like" evidence="3">
    <location>
        <begin position="195"/>
        <end position="274"/>
    </location>
</feature>
<evidence type="ECO:0000256" key="1">
    <source>
        <dbReference type="SAM" id="MobiDB-lite"/>
    </source>
</evidence>
<dbReference type="Proteomes" id="UP000606274">
    <property type="component" value="Unassembled WGS sequence"/>
</dbReference>
<dbReference type="PROSITE" id="PS50835">
    <property type="entry name" value="IG_LIKE"/>
    <property type="match status" value="7"/>
</dbReference>
<feature type="transmembrane region" description="Helical" evidence="2">
    <location>
        <begin position="790"/>
        <end position="809"/>
    </location>
</feature>
<dbReference type="SMART" id="SM00409">
    <property type="entry name" value="IG"/>
    <property type="match status" value="8"/>
</dbReference>
<organism evidence="4 5">
    <name type="scientific">Silurus meridionalis</name>
    <name type="common">Southern catfish</name>
    <name type="synonym">Silurus soldatovi meridionalis</name>
    <dbReference type="NCBI Taxonomy" id="175797"/>
    <lineage>
        <taxon>Eukaryota</taxon>
        <taxon>Metazoa</taxon>
        <taxon>Chordata</taxon>
        <taxon>Craniata</taxon>
        <taxon>Vertebrata</taxon>
        <taxon>Euteleostomi</taxon>
        <taxon>Actinopterygii</taxon>
        <taxon>Neopterygii</taxon>
        <taxon>Teleostei</taxon>
        <taxon>Ostariophysi</taxon>
        <taxon>Siluriformes</taxon>
        <taxon>Siluridae</taxon>
        <taxon>Silurus</taxon>
    </lineage>
</organism>
<keyword evidence="2" id="KW-0812">Transmembrane</keyword>
<feature type="domain" description="Ig-like" evidence="3">
    <location>
        <begin position="281"/>
        <end position="362"/>
    </location>
</feature>
<keyword evidence="2" id="KW-0472">Membrane</keyword>
<comment type="caution">
    <text evidence="4">The sequence shown here is derived from an EMBL/GenBank/DDBJ whole genome shotgun (WGS) entry which is preliminary data.</text>
</comment>
<dbReference type="PANTHER" id="PTHR46013:SF4">
    <property type="entry name" value="B-CELL RECEPTOR CD22-RELATED"/>
    <property type="match status" value="1"/>
</dbReference>
<dbReference type="SMART" id="SM00408">
    <property type="entry name" value="IGc2"/>
    <property type="match status" value="8"/>
</dbReference>
<dbReference type="InterPro" id="IPR013783">
    <property type="entry name" value="Ig-like_fold"/>
</dbReference>
<dbReference type="Pfam" id="PF13927">
    <property type="entry name" value="Ig_3"/>
    <property type="match status" value="1"/>
</dbReference>
<dbReference type="InterPro" id="IPR036179">
    <property type="entry name" value="Ig-like_dom_sf"/>
</dbReference>
<evidence type="ECO:0000313" key="4">
    <source>
        <dbReference type="EMBL" id="KAF7689278.1"/>
    </source>
</evidence>
<feature type="domain" description="Ig-like" evidence="3">
    <location>
        <begin position="367"/>
        <end position="446"/>
    </location>
</feature>
<protein>
    <recommendedName>
        <fullName evidence="3">Ig-like domain-containing protein</fullName>
    </recommendedName>
</protein>
<dbReference type="EMBL" id="JABFDY010000024">
    <property type="protein sequence ID" value="KAF7689278.1"/>
    <property type="molecule type" value="Genomic_DNA"/>
</dbReference>
<feature type="transmembrane region" description="Helical" evidence="2">
    <location>
        <begin position="580"/>
        <end position="602"/>
    </location>
</feature>
<dbReference type="AlphaFoldDB" id="A0A8T0ADP5"/>
<proteinExistence type="predicted"/>
<dbReference type="InterPro" id="IPR003599">
    <property type="entry name" value="Ig_sub"/>
</dbReference>
<feature type="region of interest" description="Disordered" evidence="1">
    <location>
        <begin position="857"/>
        <end position="900"/>
    </location>
</feature>
<evidence type="ECO:0000256" key="2">
    <source>
        <dbReference type="SAM" id="Phobius"/>
    </source>
</evidence>
<reference evidence="4" key="1">
    <citation type="submission" date="2020-08" db="EMBL/GenBank/DDBJ databases">
        <title>Chromosome-level assembly of Southern catfish (Silurus meridionalis) provides insights into visual adaptation to the nocturnal and benthic lifestyles.</title>
        <authorList>
            <person name="Zhang Y."/>
            <person name="Wang D."/>
            <person name="Peng Z."/>
        </authorList>
    </citation>
    <scope>NUCLEOTIDE SEQUENCE</scope>
    <source>
        <strain evidence="4">SWU-2019-XX</strain>
        <tissue evidence="4">Muscle</tissue>
    </source>
</reference>
<sequence>MISGVVIAGQEWSVNYTQNSICAVRGSTVTVDCSYVYNATNSTVQEPFWSKKLEGSLATQRVPNVKITPRNCSLKLKDVTHDNEGKYFLTLRASNGKRFQSKEIEISVTGLRVEVIPASVIEGNEVFLSCKTTCNLTSTPMFAWFKNGTLIPSISSSNPLHLSSVSQEDVGDYRCAVQGQNYRSPAVTFDVQDPPKRVSVYISPSGDIVEGSLVTLTCYSDANPPVETYTWYKEKSVIRTGKTYTIYMTSSEHSGNYVCEAKNKHGHRFSTAVSLNVLSLPKRVSVSISPSGEIVEGNSVTLTCSSDANPPVETYTWFKGTNSVGTGKTHTINRIHYEDGGNYMCEANNKHGRQFSTAMSLNVLYGPKSALVSISPSGKIVEGRSVTLTCHSDANPPVETYTWYKEKSVIRTGKTYTIYMISSEEGGNYMCEAKNKHGHQISTAVSLNVLYPPKSVLVSISPSVGIVEGSLVTLTCSSDANPPVETYTWFKVNESSPVGSGHSYSFTLSSSSSGWFYCTAQNKYGNQTAAAVVVASGGQVSSFIKILVVAIGVILCVFAALLFGLCCIRVLSSVIIMQTGLMMSLSLTPPLLLLVFLIFSGVEPWVVNYTSHHICALKGSTVTLGCRYSYPDGSTVQSAFWTKELFTDKKTPDLSLDSNYSGRVRYLRDSSDCSLTLSDVREQDQGTYNFLGQNGVRLSVTELYVKMISGSVVEGDNVTVQCTTTICRLTETPTVIWYKNGIPLSSVSSSNSLHLPSVRQSDAGHYSCGVQGQSYFSPAVSLDVQPRQSGVLYIVIVGVVVGCGCTFVRKGRRGSADDRSSPVIQPIHSDDTYTALNLQTRSTNDVYHTIAIVPQNHPDDPLTALDSQSISPDYEVLNPSEMESRSKNTSKGSGFSVHAP</sequence>
<keyword evidence="5" id="KW-1185">Reference proteome</keyword>
<feature type="domain" description="Ig-like" evidence="3">
    <location>
        <begin position="111"/>
        <end position="188"/>
    </location>
</feature>
<dbReference type="InterPro" id="IPR003598">
    <property type="entry name" value="Ig_sub2"/>
</dbReference>
<name>A0A8T0ADP5_SILME</name>
<dbReference type="Pfam" id="PF13895">
    <property type="entry name" value="Ig_2"/>
    <property type="match status" value="5"/>
</dbReference>
<feature type="domain" description="Ig-like" evidence="3">
    <location>
        <begin position="453"/>
        <end position="534"/>
    </location>
</feature>
<dbReference type="PANTHER" id="PTHR46013">
    <property type="entry name" value="VASCULAR CELL ADHESION MOLECULE 1"/>
    <property type="match status" value="1"/>
</dbReference>
<feature type="domain" description="Ig-like" evidence="3">
    <location>
        <begin position="701"/>
        <end position="781"/>
    </location>
</feature>
<dbReference type="InterPro" id="IPR007110">
    <property type="entry name" value="Ig-like_dom"/>
</dbReference>